<dbReference type="Gene3D" id="3.40.630.70">
    <property type="entry name" value="Leucyl/phenylalanyl-tRNA-protein transferase, C-terminal domain"/>
    <property type="match status" value="1"/>
</dbReference>
<keyword evidence="2 4" id="KW-0808">Transferase</keyword>
<dbReference type="NCBIfam" id="TIGR00667">
    <property type="entry name" value="aat"/>
    <property type="match status" value="1"/>
</dbReference>
<dbReference type="PANTHER" id="PTHR30098:SF2">
    <property type="entry name" value="LEUCYL_PHENYLALANYL-TRNA--PROTEIN TRANSFERASE"/>
    <property type="match status" value="1"/>
</dbReference>
<evidence type="ECO:0000256" key="2">
    <source>
        <dbReference type="ARBA" id="ARBA00022679"/>
    </source>
</evidence>
<comment type="similarity">
    <text evidence="4">Belongs to the L/F-transferase family.</text>
</comment>
<dbReference type="HAMAP" id="MF_00688">
    <property type="entry name" value="Leu_Phe_trans"/>
    <property type="match status" value="1"/>
</dbReference>
<proteinExistence type="inferred from homology"/>
<protein>
    <recommendedName>
        <fullName evidence="4">Leucyl/phenylalanyl-tRNA--protein transferase</fullName>
        <ecNumber evidence="4">2.3.2.6</ecNumber>
    </recommendedName>
    <alternativeName>
        <fullName evidence="4">L/F-transferase</fullName>
    </alternativeName>
    <alternativeName>
        <fullName evidence="4">Leucyltransferase</fullName>
    </alternativeName>
    <alternativeName>
        <fullName evidence="4">Phenyalanyltransferase</fullName>
    </alternativeName>
</protein>
<dbReference type="Pfam" id="PF03588">
    <property type="entry name" value="Leu_Phe_trans"/>
    <property type="match status" value="1"/>
</dbReference>
<keyword evidence="1 4" id="KW-0963">Cytoplasm</keyword>
<comment type="catalytic activity">
    <reaction evidence="4">
        <text>N-terminal L-arginyl-[protein] + L-leucyl-tRNA(Leu) = N-terminal L-leucyl-L-arginyl-[protein] + tRNA(Leu) + H(+)</text>
        <dbReference type="Rhea" id="RHEA:50416"/>
        <dbReference type="Rhea" id="RHEA-COMP:9613"/>
        <dbReference type="Rhea" id="RHEA-COMP:9622"/>
        <dbReference type="Rhea" id="RHEA-COMP:12672"/>
        <dbReference type="Rhea" id="RHEA-COMP:12673"/>
        <dbReference type="ChEBI" id="CHEBI:15378"/>
        <dbReference type="ChEBI" id="CHEBI:64719"/>
        <dbReference type="ChEBI" id="CHEBI:78442"/>
        <dbReference type="ChEBI" id="CHEBI:78494"/>
        <dbReference type="ChEBI" id="CHEBI:133044"/>
        <dbReference type="EC" id="2.3.2.6"/>
    </reaction>
</comment>
<evidence type="ECO:0000313" key="5">
    <source>
        <dbReference type="EMBL" id="MDA5193531.1"/>
    </source>
</evidence>
<dbReference type="GO" id="GO:0008914">
    <property type="term" value="F:leucyl-tRNA--protein transferase activity"/>
    <property type="evidence" value="ECO:0007669"/>
    <property type="project" value="UniProtKB-UniRule"/>
</dbReference>
<dbReference type="Proteomes" id="UP001141619">
    <property type="component" value="Unassembled WGS sequence"/>
</dbReference>
<dbReference type="InterPro" id="IPR042203">
    <property type="entry name" value="Leu/Phe-tRNA_Trfase_C"/>
</dbReference>
<dbReference type="FunFam" id="3.40.630.70:FF:000001">
    <property type="entry name" value="Leucyl/phenylalanyl-tRNA--protein transferase"/>
    <property type="match status" value="1"/>
</dbReference>
<reference evidence="5" key="1">
    <citation type="submission" date="2022-08" db="EMBL/GenBank/DDBJ databases">
        <authorList>
            <person name="Vandamme P."/>
            <person name="Hettiarachchi A."/>
            <person name="Peeters C."/>
            <person name="Cnockaert M."/>
            <person name="Carlier A."/>
        </authorList>
    </citation>
    <scope>NUCLEOTIDE SEQUENCE</scope>
    <source>
        <strain evidence="5">LMG 31809</strain>
    </source>
</reference>
<organism evidence="5 6">
    <name type="scientific">Govanella unica</name>
    <dbReference type="NCBI Taxonomy" id="2975056"/>
    <lineage>
        <taxon>Bacteria</taxon>
        <taxon>Pseudomonadati</taxon>
        <taxon>Pseudomonadota</taxon>
        <taxon>Alphaproteobacteria</taxon>
        <taxon>Emcibacterales</taxon>
        <taxon>Govanellaceae</taxon>
        <taxon>Govanella</taxon>
    </lineage>
</organism>
<sequence>MTEITADLLLHAYARGYFPMAETAQSPELYWIDPEQRGILPLDQFHIPKRLVRTVLSDCYRVTHDRAFRAVMEACAASAKGRENTWINAAILEIYCNLHDMGYAHSIEVWDGDRLVGGLYGVALGAAFFGESMFHSERDASKVALVHLVARLKCGGFRLLDTQFVTEHLKQFGTREISRADYKKLLETALQSKGIFSALPESVSSSGVSGVSAGVSGDATAAGGARSCVAGAIALQAITQTS</sequence>
<dbReference type="GO" id="GO:0005737">
    <property type="term" value="C:cytoplasm"/>
    <property type="evidence" value="ECO:0007669"/>
    <property type="project" value="UniProtKB-SubCell"/>
</dbReference>
<gene>
    <name evidence="4 5" type="primary">aat</name>
    <name evidence="5" type="ORF">NYP16_06135</name>
</gene>
<reference evidence="5" key="2">
    <citation type="journal article" date="2023" name="Syst. Appl. Microbiol.">
        <title>Govania unica gen. nov., sp. nov., a rare biosphere bacterium that represents a novel family in the class Alphaproteobacteria.</title>
        <authorList>
            <person name="Vandamme P."/>
            <person name="Peeters C."/>
            <person name="Hettiarachchi A."/>
            <person name="Cnockaert M."/>
            <person name="Carlier A."/>
        </authorList>
    </citation>
    <scope>NUCLEOTIDE SEQUENCE</scope>
    <source>
        <strain evidence="5">LMG 31809</strain>
    </source>
</reference>
<comment type="function">
    <text evidence="4">Functions in the N-end rule pathway of protein degradation where it conjugates Leu, Phe and, less efficiently, Met from aminoacyl-tRNAs to the N-termini of proteins containing an N-terminal arginine or lysine.</text>
</comment>
<name>A0A9X3Z6V8_9PROT</name>
<dbReference type="InterPro" id="IPR016181">
    <property type="entry name" value="Acyl_CoA_acyltransferase"/>
</dbReference>
<comment type="catalytic activity">
    <reaction evidence="4">
        <text>L-phenylalanyl-tRNA(Phe) + an N-terminal L-alpha-aminoacyl-[protein] = an N-terminal L-phenylalanyl-L-alpha-aminoacyl-[protein] + tRNA(Phe)</text>
        <dbReference type="Rhea" id="RHEA:43632"/>
        <dbReference type="Rhea" id="RHEA-COMP:9668"/>
        <dbReference type="Rhea" id="RHEA-COMP:9699"/>
        <dbReference type="Rhea" id="RHEA-COMP:10636"/>
        <dbReference type="Rhea" id="RHEA-COMP:10637"/>
        <dbReference type="ChEBI" id="CHEBI:78442"/>
        <dbReference type="ChEBI" id="CHEBI:78531"/>
        <dbReference type="ChEBI" id="CHEBI:78597"/>
        <dbReference type="ChEBI" id="CHEBI:83561"/>
        <dbReference type="EC" id="2.3.2.6"/>
    </reaction>
</comment>
<dbReference type="AlphaFoldDB" id="A0A9X3Z6V8"/>
<comment type="caution">
    <text evidence="5">The sequence shown here is derived from an EMBL/GenBank/DDBJ whole genome shotgun (WGS) entry which is preliminary data.</text>
</comment>
<keyword evidence="6" id="KW-1185">Reference proteome</keyword>
<dbReference type="SUPFAM" id="SSF55729">
    <property type="entry name" value="Acyl-CoA N-acyltransferases (Nat)"/>
    <property type="match status" value="1"/>
</dbReference>
<dbReference type="EMBL" id="JANWOI010000002">
    <property type="protein sequence ID" value="MDA5193531.1"/>
    <property type="molecule type" value="Genomic_DNA"/>
</dbReference>
<dbReference type="PANTHER" id="PTHR30098">
    <property type="entry name" value="LEUCYL/PHENYLALANYL-TRNA--PROTEIN TRANSFERASE"/>
    <property type="match status" value="1"/>
</dbReference>
<dbReference type="EC" id="2.3.2.6" evidence="4"/>
<comment type="subcellular location">
    <subcellularLocation>
        <location evidence="4">Cytoplasm</location>
    </subcellularLocation>
</comment>
<keyword evidence="3 4" id="KW-0012">Acyltransferase</keyword>
<evidence type="ECO:0000256" key="4">
    <source>
        <dbReference type="HAMAP-Rule" id="MF_00688"/>
    </source>
</evidence>
<evidence type="ECO:0000256" key="3">
    <source>
        <dbReference type="ARBA" id="ARBA00023315"/>
    </source>
</evidence>
<comment type="catalytic activity">
    <reaction evidence="4">
        <text>N-terminal L-lysyl-[protein] + L-leucyl-tRNA(Leu) = N-terminal L-leucyl-L-lysyl-[protein] + tRNA(Leu) + H(+)</text>
        <dbReference type="Rhea" id="RHEA:12340"/>
        <dbReference type="Rhea" id="RHEA-COMP:9613"/>
        <dbReference type="Rhea" id="RHEA-COMP:9622"/>
        <dbReference type="Rhea" id="RHEA-COMP:12670"/>
        <dbReference type="Rhea" id="RHEA-COMP:12671"/>
        <dbReference type="ChEBI" id="CHEBI:15378"/>
        <dbReference type="ChEBI" id="CHEBI:65249"/>
        <dbReference type="ChEBI" id="CHEBI:78442"/>
        <dbReference type="ChEBI" id="CHEBI:78494"/>
        <dbReference type="ChEBI" id="CHEBI:133043"/>
        <dbReference type="EC" id="2.3.2.6"/>
    </reaction>
</comment>
<evidence type="ECO:0000256" key="1">
    <source>
        <dbReference type="ARBA" id="ARBA00022490"/>
    </source>
</evidence>
<accession>A0A9X3Z6V8</accession>
<dbReference type="InterPro" id="IPR004616">
    <property type="entry name" value="Leu/Phe-tRNA_Trfase"/>
</dbReference>
<evidence type="ECO:0000313" key="6">
    <source>
        <dbReference type="Proteomes" id="UP001141619"/>
    </source>
</evidence>
<dbReference type="GO" id="GO:0030163">
    <property type="term" value="P:protein catabolic process"/>
    <property type="evidence" value="ECO:0007669"/>
    <property type="project" value="UniProtKB-UniRule"/>
</dbReference>
<dbReference type="RefSeq" id="WP_346742476.1">
    <property type="nucleotide sequence ID" value="NZ_JANWOI010000002.1"/>
</dbReference>